<sequence length="222" mass="23437">MGSKARIRASRRWVCAAAVLVSTLAGCGGGDTLDAADTGAGESPGASESLSPGKNATDQPEPDKLPPARTPVLHVDGKYTYTVRILDAKTMVDVPGTPPPAGTMALALLLRVEAEPRDRSIHAPYAALSIDYPSRKDDLNSEIGTVLDYGMPYLTEDQMLYGGEGAKGIDSVFGTLQPNTVYYHWAWQIVSEKANLEGATLCEAEVWGAGCIPIGDINTAES</sequence>
<evidence type="ECO:0000313" key="4">
    <source>
        <dbReference type="Proteomes" id="UP000603227"/>
    </source>
</evidence>
<evidence type="ECO:0000313" key="3">
    <source>
        <dbReference type="EMBL" id="GHE45753.1"/>
    </source>
</evidence>
<dbReference type="AlphaFoldDB" id="A0A918ZCC9"/>
<organism evidence="3 4">
    <name type="scientific">Streptomyces capitiformicae</name>
    <dbReference type="NCBI Taxonomy" id="2014920"/>
    <lineage>
        <taxon>Bacteria</taxon>
        <taxon>Bacillati</taxon>
        <taxon>Actinomycetota</taxon>
        <taxon>Actinomycetes</taxon>
        <taxon>Kitasatosporales</taxon>
        <taxon>Streptomycetaceae</taxon>
        <taxon>Streptomyces</taxon>
    </lineage>
</organism>
<proteinExistence type="predicted"/>
<dbReference type="EMBL" id="BNAT01000029">
    <property type="protein sequence ID" value="GHE45753.1"/>
    <property type="molecule type" value="Genomic_DNA"/>
</dbReference>
<reference evidence="3" key="2">
    <citation type="submission" date="2020-09" db="EMBL/GenBank/DDBJ databases">
        <authorList>
            <person name="Sun Q."/>
            <person name="Zhou Y."/>
        </authorList>
    </citation>
    <scope>NUCLEOTIDE SEQUENCE</scope>
    <source>
        <strain evidence="3">CGMCC 4.7403</strain>
    </source>
</reference>
<comment type="caution">
    <text evidence="3">The sequence shown here is derived from an EMBL/GenBank/DDBJ whole genome shotgun (WGS) entry which is preliminary data.</text>
</comment>
<dbReference type="Proteomes" id="UP000603227">
    <property type="component" value="Unassembled WGS sequence"/>
</dbReference>
<evidence type="ECO:0008006" key="5">
    <source>
        <dbReference type="Google" id="ProtNLM"/>
    </source>
</evidence>
<accession>A0A918ZCC9</accession>
<reference evidence="3" key="1">
    <citation type="journal article" date="2014" name="Int. J. Syst. Evol. Microbiol.">
        <title>Complete genome sequence of Corynebacterium casei LMG S-19264T (=DSM 44701T), isolated from a smear-ripened cheese.</title>
        <authorList>
            <consortium name="US DOE Joint Genome Institute (JGI-PGF)"/>
            <person name="Walter F."/>
            <person name="Albersmeier A."/>
            <person name="Kalinowski J."/>
            <person name="Ruckert C."/>
        </authorList>
    </citation>
    <scope>NUCLEOTIDE SEQUENCE</scope>
    <source>
        <strain evidence="3">CGMCC 4.7403</strain>
    </source>
</reference>
<feature type="compositionally biased region" description="Polar residues" evidence="1">
    <location>
        <begin position="46"/>
        <end position="58"/>
    </location>
</feature>
<feature type="signal peptide" evidence="2">
    <location>
        <begin position="1"/>
        <end position="27"/>
    </location>
</feature>
<evidence type="ECO:0000256" key="2">
    <source>
        <dbReference type="SAM" id="SignalP"/>
    </source>
</evidence>
<keyword evidence="4" id="KW-1185">Reference proteome</keyword>
<feature type="chain" id="PRO_5039409479" description="Lipoprotein" evidence="2">
    <location>
        <begin position="28"/>
        <end position="222"/>
    </location>
</feature>
<keyword evidence="2" id="KW-0732">Signal</keyword>
<protein>
    <recommendedName>
        <fullName evidence="5">Lipoprotein</fullName>
    </recommendedName>
</protein>
<feature type="region of interest" description="Disordered" evidence="1">
    <location>
        <begin position="35"/>
        <end position="71"/>
    </location>
</feature>
<evidence type="ECO:0000256" key="1">
    <source>
        <dbReference type="SAM" id="MobiDB-lite"/>
    </source>
</evidence>
<name>A0A918ZCC9_9ACTN</name>
<dbReference type="PROSITE" id="PS51257">
    <property type="entry name" value="PROKAR_LIPOPROTEIN"/>
    <property type="match status" value="1"/>
</dbReference>
<gene>
    <name evidence="3" type="ORF">GCM10017771_66290</name>
</gene>